<evidence type="ECO:0000256" key="2">
    <source>
        <dbReference type="ARBA" id="ARBA00011245"/>
    </source>
</evidence>
<dbReference type="Gene3D" id="1.20.1050.60">
    <property type="entry name" value="alpha-1,2-mannosidase"/>
    <property type="match status" value="1"/>
</dbReference>
<accession>A0ABP6X7X7</accession>
<evidence type="ECO:0000256" key="5">
    <source>
        <dbReference type="SAM" id="SignalP"/>
    </source>
</evidence>
<dbReference type="Pfam" id="PF07971">
    <property type="entry name" value="Glyco_hydro_92"/>
    <property type="match status" value="1"/>
</dbReference>
<feature type="region of interest" description="Disordered" evidence="4">
    <location>
        <begin position="781"/>
        <end position="800"/>
    </location>
</feature>
<evidence type="ECO:0000256" key="1">
    <source>
        <dbReference type="ARBA" id="ARBA00001913"/>
    </source>
</evidence>
<evidence type="ECO:0000313" key="9">
    <source>
        <dbReference type="Proteomes" id="UP001500954"/>
    </source>
</evidence>
<dbReference type="RefSeq" id="WP_345004808.1">
    <property type="nucleotide sequence ID" value="NZ_BAABCY010000032.1"/>
</dbReference>
<dbReference type="Pfam" id="PF17678">
    <property type="entry name" value="Glyco_hydro_92N"/>
    <property type="match status" value="1"/>
</dbReference>
<gene>
    <name evidence="8" type="ORF">GCM10022395_10520</name>
</gene>
<protein>
    <recommendedName>
        <fullName evidence="10">Glycoside hydrolase family 92 protein</fullName>
    </recommendedName>
</protein>
<dbReference type="Gene3D" id="1.20.1610.10">
    <property type="entry name" value="alpha-1,2-mannosidases domains"/>
    <property type="match status" value="1"/>
</dbReference>
<evidence type="ECO:0008006" key="10">
    <source>
        <dbReference type="Google" id="ProtNLM"/>
    </source>
</evidence>
<feature type="domain" description="Glycosyl hydrolase family 92" evidence="6">
    <location>
        <begin position="285"/>
        <end position="779"/>
    </location>
</feature>
<evidence type="ECO:0000256" key="3">
    <source>
        <dbReference type="ARBA" id="ARBA00022837"/>
    </source>
</evidence>
<dbReference type="InterPro" id="IPR012939">
    <property type="entry name" value="Glyco_hydro_92"/>
</dbReference>
<dbReference type="PANTHER" id="PTHR12143:SF39">
    <property type="entry name" value="SECRETED PROTEIN"/>
    <property type="match status" value="1"/>
</dbReference>
<dbReference type="NCBIfam" id="TIGR01180">
    <property type="entry name" value="aman2_put"/>
    <property type="match status" value="1"/>
</dbReference>
<reference evidence="9" key="1">
    <citation type="journal article" date="2019" name="Int. J. Syst. Evol. Microbiol.">
        <title>The Global Catalogue of Microorganisms (GCM) 10K type strain sequencing project: providing services to taxonomists for standard genome sequencing and annotation.</title>
        <authorList>
            <consortium name="The Broad Institute Genomics Platform"/>
            <consortium name="The Broad Institute Genome Sequencing Center for Infectious Disease"/>
            <person name="Wu L."/>
            <person name="Ma J."/>
        </authorList>
    </citation>
    <scope>NUCLEOTIDE SEQUENCE [LARGE SCALE GENOMIC DNA]</scope>
    <source>
        <strain evidence="9">JCM 17111</strain>
    </source>
</reference>
<keyword evidence="3" id="KW-0106">Calcium</keyword>
<dbReference type="InterPro" id="IPR041371">
    <property type="entry name" value="GH92_N"/>
</dbReference>
<dbReference type="Proteomes" id="UP001500954">
    <property type="component" value="Unassembled WGS sequence"/>
</dbReference>
<comment type="subunit">
    <text evidence="2">Monomer.</text>
</comment>
<dbReference type="InterPro" id="IPR050883">
    <property type="entry name" value="PNGase"/>
</dbReference>
<dbReference type="Gene3D" id="2.70.98.10">
    <property type="match status" value="1"/>
</dbReference>
<dbReference type="InterPro" id="IPR014718">
    <property type="entry name" value="GH-type_carb-bd"/>
</dbReference>
<dbReference type="InterPro" id="IPR005887">
    <property type="entry name" value="GH92_a_mannosidase_put"/>
</dbReference>
<evidence type="ECO:0000256" key="4">
    <source>
        <dbReference type="SAM" id="MobiDB-lite"/>
    </source>
</evidence>
<feature type="compositionally biased region" description="Polar residues" evidence="4">
    <location>
        <begin position="782"/>
        <end position="800"/>
    </location>
</feature>
<sequence>MKVFKLIIAAFLLSLFVEACKQQNVSKDRSLVALTQYVDPQIGSVHGRWFFYTPAARPFGMAKLAPHTNGYNSAGGWGPTGYDDRHTSIEGFGHFHEFQIGGLVFMPTVGDLKTVPGTLESPNSGYRSRFDKITEHAETGYYSVLLKDYNIKAELTATERVGYQRFTYPETKEAHVVIDLGHKQGESGDVTNAFGSIVNGTEVEGYIETYPEYVKFCDPGKRVKMYFVAKLNKKPIQVGSFIDSIQKPAEFKTEGINNGLYLTFNMEQDEVLEIQTGLSYTSIENARLNLQTESKGKTFDDVKQESKGIWNEKLNNIVVEGGQEKDKTKFYTGLYHALLGRGLANDVNGQYPKADDEIGQIPLDENNKPIYNHYNTDGIWGGFWNLSQLWALAYPDYFSDYVQSNIDYYKDRGWLHDGGANGVFTNGVQTNFQGLLLASAYNVGIRDFDVKTGYEAAIKNELEYRGRDLGNGKYDLAYFVKEHYVPYKDTIISNGWVFNFGASHTLEYSFSSYGVAQMAGSMRDTSNYKKLMAQAGYYKNLFDPETKFIRPKLENGTFIKDFDPMRGWDGFQEGNAYQYTWYVPHDVQGLINLIGKPLFNQRLEDMFVNAQKSMFGGGSEEIHSFSGVEKLYNHGNQPCLHDAWLFNYSGKPWLTQKWVRTICNEFYGTEPLHGYGVGQDEDQGQLGAWYVMASMGLFDVQGHSAANPTFQFGSPLFDKITIQLDETYYEGKELVIETVNQSTDNHYIQTASWNGNPLGNNWMLHRDLMKGGTLRISLGKEPNTNWGVESMPPSMSNSKE</sequence>
<comment type="cofactor">
    <cofactor evidence="1">
        <name>Ca(2+)</name>
        <dbReference type="ChEBI" id="CHEBI:29108"/>
    </cofactor>
</comment>
<name>A0ABP6X7X7_9FLAO</name>
<dbReference type="Gene3D" id="3.30.2080.10">
    <property type="entry name" value="GH92 mannosidase domain"/>
    <property type="match status" value="1"/>
</dbReference>
<proteinExistence type="predicted"/>
<evidence type="ECO:0000259" key="6">
    <source>
        <dbReference type="Pfam" id="PF07971"/>
    </source>
</evidence>
<keyword evidence="9" id="KW-1185">Reference proteome</keyword>
<feature type="signal peptide" evidence="5">
    <location>
        <begin position="1"/>
        <end position="21"/>
    </location>
</feature>
<organism evidence="8 9">
    <name type="scientific">Snuella lapsa</name>
    <dbReference type="NCBI Taxonomy" id="870481"/>
    <lineage>
        <taxon>Bacteria</taxon>
        <taxon>Pseudomonadati</taxon>
        <taxon>Bacteroidota</taxon>
        <taxon>Flavobacteriia</taxon>
        <taxon>Flavobacteriales</taxon>
        <taxon>Flavobacteriaceae</taxon>
        <taxon>Snuella</taxon>
    </lineage>
</organism>
<dbReference type="InterPro" id="IPR008928">
    <property type="entry name" value="6-hairpin_glycosidase_sf"/>
</dbReference>
<feature type="chain" id="PRO_5045392941" description="Glycoside hydrolase family 92 protein" evidence="5">
    <location>
        <begin position="22"/>
        <end position="800"/>
    </location>
</feature>
<dbReference type="SUPFAM" id="SSF48208">
    <property type="entry name" value="Six-hairpin glycosidases"/>
    <property type="match status" value="1"/>
</dbReference>
<evidence type="ECO:0000259" key="7">
    <source>
        <dbReference type="Pfam" id="PF17678"/>
    </source>
</evidence>
<feature type="domain" description="Glycosyl hydrolase family 92 N-terminal" evidence="7">
    <location>
        <begin position="37"/>
        <end position="279"/>
    </location>
</feature>
<evidence type="ECO:0000313" key="8">
    <source>
        <dbReference type="EMBL" id="GAA3561810.1"/>
    </source>
</evidence>
<comment type="caution">
    <text evidence="8">The sequence shown here is derived from an EMBL/GenBank/DDBJ whole genome shotgun (WGS) entry which is preliminary data.</text>
</comment>
<dbReference type="PANTHER" id="PTHR12143">
    <property type="entry name" value="PEPTIDE N-GLYCANASE PNGASE -RELATED"/>
    <property type="match status" value="1"/>
</dbReference>
<dbReference type="EMBL" id="BAABCY010000032">
    <property type="protein sequence ID" value="GAA3561810.1"/>
    <property type="molecule type" value="Genomic_DNA"/>
</dbReference>
<keyword evidence="5" id="KW-0732">Signal</keyword>